<dbReference type="SMART" id="SM00494">
    <property type="entry name" value="ChtBD2"/>
    <property type="match status" value="2"/>
</dbReference>
<dbReference type="SUPFAM" id="SSF57625">
    <property type="entry name" value="Invertebrate chitin-binding proteins"/>
    <property type="match status" value="2"/>
</dbReference>
<dbReference type="GO" id="GO:0008061">
    <property type="term" value="F:chitin binding"/>
    <property type="evidence" value="ECO:0007669"/>
    <property type="project" value="InterPro"/>
</dbReference>
<sequence>MFRHYQSLYFPTLSTETPRGSGICQRLNGLYADRDNGCEKYFNCGGGTPYPTACPGGLVFDDLHKYCREATAEDRQKCVQEPLVLSCGGGQKTGYSQTTCSTFKCPLITEYPFGDHARYPNPADCKSFIICLRDGSASVKGCPGDMIFSNVQYVCVNGTQTNECYDPVHAREEFLPKLV</sequence>
<dbReference type="InterPro" id="IPR002557">
    <property type="entry name" value="Chitin-bd_dom"/>
</dbReference>
<dbReference type="AlphaFoldDB" id="A0A8D8Z375"/>
<accession>A0A8D8Z375</accession>
<name>A0A8D8Z375_9HEMI</name>
<proteinExistence type="predicted"/>
<feature type="domain" description="Chitin-binding type-2" evidence="1">
    <location>
        <begin position="102"/>
        <end position="166"/>
    </location>
</feature>
<dbReference type="Pfam" id="PF01607">
    <property type="entry name" value="CBM_14"/>
    <property type="match status" value="2"/>
</dbReference>
<dbReference type="InterPro" id="IPR036508">
    <property type="entry name" value="Chitin-bd_dom_sf"/>
</dbReference>
<reference evidence="2" key="1">
    <citation type="submission" date="2021-05" db="EMBL/GenBank/DDBJ databases">
        <authorList>
            <person name="Alioto T."/>
            <person name="Alioto T."/>
            <person name="Gomez Garrido J."/>
        </authorList>
    </citation>
    <scope>NUCLEOTIDE SEQUENCE</scope>
</reference>
<protein>
    <recommendedName>
        <fullName evidence="1">Chitin-binding type-2 domain-containing protein</fullName>
    </recommendedName>
</protein>
<dbReference type="PROSITE" id="PS50940">
    <property type="entry name" value="CHIT_BIND_II"/>
    <property type="match status" value="2"/>
</dbReference>
<organism evidence="2">
    <name type="scientific">Cacopsylla melanoneura</name>
    <dbReference type="NCBI Taxonomy" id="428564"/>
    <lineage>
        <taxon>Eukaryota</taxon>
        <taxon>Metazoa</taxon>
        <taxon>Ecdysozoa</taxon>
        <taxon>Arthropoda</taxon>
        <taxon>Hexapoda</taxon>
        <taxon>Insecta</taxon>
        <taxon>Pterygota</taxon>
        <taxon>Neoptera</taxon>
        <taxon>Paraneoptera</taxon>
        <taxon>Hemiptera</taxon>
        <taxon>Sternorrhyncha</taxon>
        <taxon>Psylloidea</taxon>
        <taxon>Psyllidae</taxon>
        <taxon>Psyllinae</taxon>
        <taxon>Cacopsylla</taxon>
    </lineage>
</organism>
<evidence type="ECO:0000259" key="1">
    <source>
        <dbReference type="PROSITE" id="PS50940"/>
    </source>
</evidence>
<evidence type="ECO:0000313" key="2">
    <source>
        <dbReference type="EMBL" id="CAG6739735.1"/>
    </source>
</evidence>
<dbReference type="GO" id="GO:0005576">
    <property type="term" value="C:extracellular region"/>
    <property type="evidence" value="ECO:0007669"/>
    <property type="project" value="InterPro"/>
</dbReference>
<dbReference type="EMBL" id="HBUF01415119">
    <property type="protein sequence ID" value="CAG6739735.1"/>
    <property type="molecule type" value="Transcribed_RNA"/>
</dbReference>
<feature type="domain" description="Chitin-binding type-2" evidence="1">
    <location>
        <begin position="21"/>
        <end position="80"/>
    </location>
</feature>
<dbReference type="Gene3D" id="2.170.140.10">
    <property type="entry name" value="Chitin binding domain"/>
    <property type="match status" value="2"/>
</dbReference>